<evidence type="ECO:0000256" key="4">
    <source>
        <dbReference type="HAMAP-Rule" id="MF_00724"/>
    </source>
</evidence>
<dbReference type="HAMAP" id="MF_00724">
    <property type="entry name" value="FliE"/>
    <property type="match status" value="1"/>
</dbReference>
<accession>A0A135L329</accession>
<dbReference type="Proteomes" id="UP000070352">
    <property type="component" value="Unassembled WGS sequence"/>
</dbReference>
<sequence>MVENISLLTGLSNNITNQKSIQSVPNASTPFSDVLNNALKQVDEDLKTASVLSNKVATGNVTDLHQVMIGLEKANLGLQLTVQVRNKAVEAYQEIMRIQV</sequence>
<dbReference type="OrthoDB" id="9812413at2"/>
<dbReference type="PRINTS" id="PR01006">
    <property type="entry name" value="FLGHOOKFLIE"/>
</dbReference>
<evidence type="ECO:0000256" key="5">
    <source>
        <dbReference type="NCBIfam" id="TIGR00205"/>
    </source>
</evidence>
<evidence type="ECO:0000313" key="6">
    <source>
        <dbReference type="EMBL" id="KXG43382.1"/>
    </source>
</evidence>
<dbReference type="RefSeq" id="WP_068723819.1">
    <property type="nucleotide sequence ID" value="NZ_LSKU01000001.1"/>
</dbReference>
<dbReference type="EMBL" id="LSKU01000001">
    <property type="protein sequence ID" value="KXG43382.1"/>
    <property type="molecule type" value="Genomic_DNA"/>
</dbReference>
<name>A0A135L329_9BACI</name>
<dbReference type="Pfam" id="PF02049">
    <property type="entry name" value="FliE"/>
    <property type="match status" value="1"/>
</dbReference>
<dbReference type="GO" id="GO:0009425">
    <property type="term" value="C:bacterial-type flagellum basal body"/>
    <property type="evidence" value="ECO:0007669"/>
    <property type="project" value="UniProtKB-SubCell"/>
</dbReference>
<keyword evidence="7" id="KW-1185">Reference proteome</keyword>
<evidence type="ECO:0000256" key="2">
    <source>
        <dbReference type="ARBA" id="ARBA00009272"/>
    </source>
</evidence>
<dbReference type="GO" id="GO:0005198">
    <property type="term" value="F:structural molecule activity"/>
    <property type="evidence" value="ECO:0007669"/>
    <property type="project" value="UniProtKB-UniRule"/>
</dbReference>
<dbReference type="NCBIfam" id="TIGR00205">
    <property type="entry name" value="fliE"/>
    <property type="match status" value="1"/>
</dbReference>
<evidence type="ECO:0000256" key="3">
    <source>
        <dbReference type="ARBA" id="ARBA00023143"/>
    </source>
</evidence>
<comment type="subcellular location">
    <subcellularLocation>
        <location evidence="1 4">Bacterial flagellum basal body</location>
    </subcellularLocation>
</comment>
<gene>
    <name evidence="4" type="primary">fliE</name>
    <name evidence="6" type="ORF">U473_04660</name>
</gene>
<dbReference type="GO" id="GO:0071973">
    <property type="term" value="P:bacterial-type flagellum-dependent cell motility"/>
    <property type="evidence" value="ECO:0007669"/>
    <property type="project" value="InterPro"/>
</dbReference>
<comment type="similarity">
    <text evidence="2 4">Belongs to the FliE family.</text>
</comment>
<organism evidence="6 7">
    <name type="scientific">Tepidibacillus decaturensis</name>
    <dbReference type="NCBI Taxonomy" id="1413211"/>
    <lineage>
        <taxon>Bacteria</taxon>
        <taxon>Bacillati</taxon>
        <taxon>Bacillota</taxon>
        <taxon>Bacilli</taxon>
        <taxon>Bacillales</taxon>
        <taxon>Bacillaceae</taxon>
        <taxon>Tepidibacillus</taxon>
    </lineage>
</organism>
<dbReference type="InterPro" id="IPR001624">
    <property type="entry name" value="FliE"/>
</dbReference>
<protein>
    <recommendedName>
        <fullName evidence="4 5">Flagellar hook-basal body complex protein FliE</fullName>
    </recommendedName>
</protein>
<dbReference type="STRING" id="1413211.U473_04660"/>
<evidence type="ECO:0000256" key="1">
    <source>
        <dbReference type="ARBA" id="ARBA00004117"/>
    </source>
</evidence>
<dbReference type="PANTHER" id="PTHR34653:SF1">
    <property type="entry name" value="FLAGELLAR HOOK-BASAL BODY COMPLEX PROTEIN FLIE"/>
    <property type="match status" value="1"/>
</dbReference>
<comment type="caution">
    <text evidence="6">The sequence shown here is derived from an EMBL/GenBank/DDBJ whole genome shotgun (WGS) entry which is preliminary data.</text>
</comment>
<keyword evidence="3 4" id="KW-0975">Bacterial flagellum</keyword>
<reference evidence="6 7" key="1">
    <citation type="submission" date="2016-02" db="EMBL/GenBank/DDBJ databases">
        <title>Draft Genome for Tepidibacillus decaturensis nov. sp. Strain Z9, an Anaerobic, Moderately Thermophilic and Heterotrophic Bacterium from Deep Subsurface of the Illinois Basin, USA.</title>
        <authorList>
            <person name="Dong Y."/>
            <person name="Chang J.Y."/>
            <person name="Sanford R."/>
            <person name="Fouke B.W."/>
        </authorList>
    </citation>
    <scope>NUCLEOTIDE SEQUENCE [LARGE SCALE GENOMIC DNA]</scope>
    <source>
        <strain evidence="6 7">Z9</strain>
    </source>
</reference>
<dbReference type="AlphaFoldDB" id="A0A135L329"/>
<dbReference type="PANTHER" id="PTHR34653">
    <property type="match status" value="1"/>
</dbReference>
<dbReference type="GO" id="GO:0003774">
    <property type="term" value="F:cytoskeletal motor activity"/>
    <property type="evidence" value="ECO:0007669"/>
    <property type="project" value="InterPro"/>
</dbReference>
<evidence type="ECO:0000313" key="7">
    <source>
        <dbReference type="Proteomes" id="UP000070352"/>
    </source>
</evidence>
<proteinExistence type="inferred from homology"/>